<dbReference type="EMBL" id="AY157714">
    <property type="protein sequence ID" value="AAN75216.1"/>
    <property type="molecule type" value="Genomic_DNA"/>
</dbReference>
<evidence type="ECO:0000256" key="1">
    <source>
        <dbReference type="SAM" id="Phobius"/>
    </source>
</evidence>
<accession>Q9S4A5</accession>
<keyword evidence="1" id="KW-1133">Transmembrane helix</keyword>
<evidence type="ECO:0000313" key="5">
    <source>
        <dbReference type="EMBL" id="BAJ19131.1"/>
    </source>
</evidence>
<name>Q9S4A5_AGGAC</name>
<dbReference type="TCDB" id="3.A.7.15.1">
    <property type="family name" value="the type iv (conjugal dna-protein transfer or virb) secretory pathway (ivsp) family"/>
</dbReference>
<dbReference type="InterPro" id="IPR031582">
    <property type="entry name" value="TadF"/>
</dbReference>
<proteinExistence type="predicted"/>
<gene>
    <name evidence="2" type="primary">tadF</name>
</gene>
<dbReference type="Pfam" id="PF16964">
    <property type="entry name" value="TadF"/>
    <property type="match status" value="1"/>
</dbReference>
<evidence type="ECO:0000313" key="3">
    <source>
        <dbReference type="EMBL" id="AAN75216.1"/>
    </source>
</evidence>
<dbReference type="EMBL" id="AB588194">
    <property type="protein sequence ID" value="BAJ19117.1"/>
    <property type="molecule type" value="Genomic_DNA"/>
</dbReference>
<dbReference type="EMBL" id="AF152598">
    <property type="protein sequence ID" value="AAD38177.2"/>
    <property type="molecule type" value="Genomic_DNA"/>
</dbReference>
<evidence type="ECO:0000313" key="2">
    <source>
        <dbReference type="EMBL" id="AAD38177.2"/>
    </source>
</evidence>
<protein>
    <submittedName>
        <fullName evidence="2">TadF</fullName>
    </submittedName>
</protein>
<sequence>MANHWYKNMKKNILTNTKKFFHNKRGAVSLEFLFMLILLVFIFAFLTDLVIVRTTQGKLDNASYSLVNVLRERNQLYNDNGSKPLKSTDLTEYEKMAKLILFGDKDSPNKVGVTIEHWEEKKSPESLTTLSTCQPYRKLDNNLSYLSPRSEAANPDNQRKIPLYQVTLCVEAGSFFKNLITRKENQSFGMLSSSSLAVAR</sequence>
<organism evidence="2">
    <name type="scientific">Aggregatibacter actinomycetemcomitans</name>
    <name type="common">Actinobacillus actinomycetemcomitans</name>
    <name type="synonym">Haemophilus actinomycetemcomitans</name>
    <dbReference type="NCBI Taxonomy" id="714"/>
    <lineage>
        <taxon>Bacteria</taxon>
        <taxon>Pseudomonadati</taxon>
        <taxon>Pseudomonadota</taxon>
        <taxon>Gammaproteobacteria</taxon>
        <taxon>Pasteurellales</taxon>
        <taxon>Pasteurellaceae</taxon>
        <taxon>Aggregatibacter</taxon>
    </lineage>
</organism>
<keyword evidence="1" id="KW-0812">Transmembrane</keyword>
<reference evidence="4" key="4">
    <citation type="submission" date="2010-09" db="EMBL/GenBank/DDBJ databases">
        <title>Genes for tight adherence of Aggregatibacter actinomycetemcomitans.</title>
        <authorList>
            <person name="Takada K."/>
            <person name="Hirasawa M."/>
        </authorList>
    </citation>
    <scope>NUCLEOTIDE SEQUENCE</scope>
    <source>
        <strain evidence="4">NUM-Aa 5014</strain>
        <strain evidence="5">NUM-Aa 5016</strain>
    </source>
</reference>
<feature type="transmembrane region" description="Helical" evidence="1">
    <location>
        <begin position="32"/>
        <end position="52"/>
    </location>
</feature>
<keyword evidence="1" id="KW-0472">Membrane</keyword>
<reference evidence="3" key="3">
    <citation type="journal article" date="2003" name="Nat. Genet.">
        <title>The Widespread Colonization Island of Actinobacillus actinomycetemcomitans.</title>
        <authorList>
            <person name="Planet P.J."/>
            <person name="Kachlany S.C."/>
            <person name="Fine D.H."/>
            <person name="DeSalle R."/>
            <person name="Figurski D.H."/>
        </authorList>
    </citation>
    <scope>NUCLEOTIDE SEQUENCE</scope>
    <source>
        <strain evidence="3">CU1000</strain>
    </source>
</reference>
<reference evidence="2" key="1">
    <citation type="journal article" date="2000" name="J. Bacteriol.">
        <title>Nonspecific adherence by Actinobacillus actinomycetemcomitans requires genes widespread in bacteria and archaea.</title>
        <authorList>
            <person name="Kachlany S.C."/>
            <person name="Planet P.J."/>
            <person name="Bhattacharjee M.K."/>
            <person name="Kollia E."/>
            <person name="DeSalle R."/>
            <person name="Fine D.H."/>
            <person name="Figurski D.H."/>
        </authorList>
    </citation>
    <scope>NUCLEOTIDE SEQUENCE</scope>
    <source>
        <strain evidence="2">CU1000Nal</strain>
    </source>
</reference>
<dbReference type="AlphaFoldDB" id="Q9S4A5"/>
<evidence type="ECO:0000313" key="4">
    <source>
        <dbReference type="EMBL" id="BAJ19117.1"/>
    </source>
</evidence>
<dbReference type="EMBL" id="AB588195">
    <property type="protein sequence ID" value="BAJ19131.1"/>
    <property type="molecule type" value="Genomic_DNA"/>
</dbReference>
<reference evidence="3" key="2">
    <citation type="journal article" date="2001" name="Trends Microbiol.">
        <title>Genes for tight adherence of Actinobacillus actinomycetemcomitans: from plaque to plague to pond scum.</title>
        <authorList>
            <person name="Kachlany S.C."/>
            <person name="Planet P.J."/>
            <person name="DeSalle R."/>
            <person name="Fine D.H."/>
            <person name="Figurski D.H."/>
        </authorList>
    </citation>
    <scope>NUCLEOTIDE SEQUENCE</scope>
    <source>
        <strain evidence="3">CU1000</strain>
    </source>
</reference>